<feature type="region of interest" description="Disordered" evidence="1">
    <location>
        <begin position="576"/>
        <end position="648"/>
    </location>
</feature>
<feature type="region of interest" description="Disordered" evidence="1">
    <location>
        <begin position="210"/>
        <end position="240"/>
    </location>
</feature>
<dbReference type="PANTHER" id="PTHR10338">
    <property type="entry name" value="INTER-ALPHA-TRYPSIN INHIBITOR HEAVY CHAIN FAMILY MEMBER"/>
    <property type="match status" value="1"/>
</dbReference>
<proteinExistence type="predicted"/>
<feature type="compositionally biased region" description="Polar residues" evidence="1">
    <location>
        <begin position="578"/>
        <end position="600"/>
    </location>
</feature>
<feature type="compositionally biased region" description="Low complexity" evidence="1">
    <location>
        <begin position="227"/>
        <end position="239"/>
    </location>
</feature>
<name>A0AAW0X7Q0_CHEQU</name>
<dbReference type="Proteomes" id="UP001445076">
    <property type="component" value="Unassembled WGS sequence"/>
</dbReference>
<dbReference type="Pfam" id="PF06668">
    <property type="entry name" value="ITI_HC_C"/>
    <property type="match status" value="1"/>
</dbReference>
<evidence type="ECO:0000313" key="3">
    <source>
        <dbReference type="EMBL" id="KAK8735685.1"/>
    </source>
</evidence>
<feature type="non-terminal residue" evidence="3">
    <location>
        <position position="1"/>
    </location>
</feature>
<evidence type="ECO:0000313" key="4">
    <source>
        <dbReference type="Proteomes" id="UP001445076"/>
    </source>
</evidence>
<gene>
    <name evidence="3" type="ORF">OTU49_005265</name>
</gene>
<feature type="compositionally biased region" description="Basic residues" evidence="1">
    <location>
        <begin position="381"/>
        <end position="413"/>
    </location>
</feature>
<dbReference type="AlphaFoldDB" id="A0AAW0X7Q0"/>
<accession>A0AAW0X7Q0</accession>
<sequence length="819" mass="92247">PNLGETRSDQLRRNVREANIYQLPIFSLALGHDADLRLLRQVSADNYGFTRKIDQEDRPAQQLQDFYQQIASPLMTDVDILYLEDEVDQNSLVRQGPTTYYSGDEVVVSGQLAEGATEVHPIVEGRGKGGPLQLQVSRISTPEPAPQRDNYVERLWAYLTVLDLLAVQEIVDDRNLREEMRARAKEIAIEFKFVTKLTKLEVVNPEQGDVVHPGLKSASRHHKSKTGGHTSHQHQTGGHAPQLHHDLALLSVSEFAKTLPQPLSSRIHTSASNHDFSFSDNDPHFVVQVPGLHLPLCFDIHGSPGHVLSLVRDPHSGIVVNGLVEAALGRADATYFTVIFISVGSVNFTITPTSILVDCLNDAGHPTVDSVSTSLWPFKKMNLRKRSGRRGKKHQGKRKSLKRLRTRRRRSHNQTKNPQSGSSQVVPNTQPKSRKLKYRRLRPRKHNMNHNRFNITRRRQRRHINSIGRLHSIPLLTQNLHGSRHSHSECTHIYPRPQMHPHAHRNHIHPQRHPLSVGNLIQPLVSKNSVTVQESESQSQEERSDYSVRNHLNSHHTSHLKQPRRYHPQARSFIHPQSRVNLNPPSLEFSGNNLQENTISRPGDLSNDLSASNIHSEDQDTPLSNDQATEAPLSDGRHTMHGGTTAQTKEDQLLRECSKTFSWKKAAGRRYGEVVVALRNHRKLDLLLGDVEANLLVTRTKNKRGQYFLGFYLENHSVLSPNTTGIIGQFAYKTVGTVDLSTSSTNTSDNTPTADNRVRLAVVQPGPTHRYQVSQVNAFLSSRRSLLHKTHVTCLYIRQQGRGLVAGTPEDYLLPCLTC</sequence>
<dbReference type="InterPro" id="IPR050934">
    <property type="entry name" value="ITIH"/>
</dbReference>
<dbReference type="EMBL" id="JARKIK010000046">
    <property type="protein sequence ID" value="KAK8735685.1"/>
    <property type="molecule type" value="Genomic_DNA"/>
</dbReference>
<feature type="region of interest" description="Disordered" evidence="1">
    <location>
        <begin position="528"/>
        <end position="548"/>
    </location>
</feature>
<feature type="compositionally biased region" description="Polar residues" evidence="1">
    <location>
        <begin position="414"/>
        <end position="430"/>
    </location>
</feature>
<evidence type="ECO:0000259" key="2">
    <source>
        <dbReference type="Pfam" id="PF06668"/>
    </source>
</evidence>
<feature type="domain" description="Inter-alpha-trypsin inhibitor heavy chain C-terminal" evidence="2">
    <location>
        <begin position="658"/>
        <end position="753"/>
    </location>
</feature>
<dbReference type="InterPro" id="IPR010600">
    <property type="entry name" value="ITI_HC_C"/>
</dbReference>
<protein>
    <recommendedName>
        <fullName evidence="2">Inter-alpha-trypsin inhibitor heavy chain C-terminal domain-containing protein</fullName>
    </recommendedName>
</protein>
<dbReference type="GO" id="GO:0004867">
    <property type="term" value="F:serine-type endopeptidase inhibitor activity"/>
    <property type="evidence" value="ECO:0007669"/>
    <property type="project" value="InterPro"/>
</dbReference>
<feature type="region of interest" description="Disordered" evidence="1">
    <location>
        <begin position="381"/>
        <end position="449"/>
    </location>
</feature>
<feature type="compositionally biased region" description="Basic residues" evidence="1">
    <location>
        <begin position="432"/>
        <end position="449"/>
    </location>
</feature>
<evidence type="ECO:0000256" key="1">
    <source>
        <dbReference type="SAM" id="MobiDB-lite"/>
    </source>
</evidence>
<dbReference type="GO" id="GO:0030212">
    <property type="term" value="P:hyaluronan metabolic process"/>
    <property type="evidence" value="ECO:0007669"/>
    <property type="project" value="InterPro"/>
</dbReference>
<reference evidence="3 4" key="1">
    <citation type="journal article" date="2024" name="BMC Genomics">
        <title>Genome assembly of redclaw crayfish (Cherax quadricarinatus) provides insights into its immune adaptation and hypoxia tolerance.</title>
        <authorList>
            <person name="Liu Z."/>
            <person name="Zheng J."/>
            <person name="Li H."/>
            <person name="Fang K."/>
            <person name="Wang S."/>
            <person name="He J."/>
            <person name="Zhou D."/>
            <person name="Weng S."/>
            <person name="Chi M."/>
            <person name="Gu Z."/>
            <person name="He J."/>
            <person name="Li F."/>
            <person name="Wang M."/>
        </authorList>
    </citation>
    <scope>NUCLEOTIDE SEQUENCE [LARGE SCALE GENOMIC DNA]</scope>
    <source>
        <strain evidence="3">ZL_2023a</strain>
    </source>
</reference>
<organism evidence="3 4">
    <name type="scientific">Cherax quadricarinatus</name>
    <name type="common">Australian red claw crayfish</name>
    <dbReference type="NCBI Taxonomy" id="27406"/>
    <lineage>
        <taxon>Eukaryota</taxon>
        <taxon>Metazoa</taxon>
        <taxon>Ecdysozoa</taxon>
        <taxon>Arthropoda</taxon>
        <taxon>Crustacea</taxon>
        <taxon>Multicrustacea</taxon>
        <taxon>Malacostraca</taxon>
        <taxon>Eumalacostraca</taxon>
        <taxon>Eucarida</taxon>
        <taxon>Decapoda</taxon>
        <taxon>Pleocyemata</taxon>
        <taxon>Astacidea</taxon>
        <taxon>Parastacoidea</taxon>
        <taxon>Parastacidae</taxon>
        <taxon>Cherax</taxon>
    </lineage>
</organism>
<comment type="caution">
    <text evidence="3">The sequence shown here is derived from an EMBL/GenBank/DDBJ whole genome shotgun (WGS) entry which is preliminary data.</text>
</comment>
<dbReference type="PANTHER" id="PTHR10338:SF108">
    <property type="entry name" value="INTER-ALPHA-TRYPSIN INHIBITOR HEAVY CHAIN H4-LIKE PROTEIN"/>
    <property type="match status" value="1"/>
</dbReference>
<keyword evidence="4" id="KW-1185">Reference proteome</keyword>